<dbReference type="EC" id="4.1.1.23" evidence="7"/>
<evidence type="ECO:0000256" key="4">
    <source>
        <dbReference type="ARBA" id="ARBA00022975"/>
    </source>
</evidence>
<evidence type="ECO:0000256" key="3">
    <source>
        <dbReference type="ARBA" id="ARBA00022793"/>
    </source>
</evidence>
<dbReference type="PANTHER" id="PTHR32119:SF2">
    <property type="entry name" value="OROTIDINE 5'-PHOSPHATE DECARBOXYLASE"/>
    <property type="match status" value="1"/>
</dbReference>
<proteinExistence type="inferred from homology"/>
<evidence type="ECO:0000256" key="2">
    <source>
        <dbReference type="ARBA" id="ARBA00004861"/>
    </source>
</evidence>
<dbReference type="NCBIfam" id="NF001273">
    <property type="entry name" value="PRK00230.1"/>
    <property type="match status" value="1"/>
</dbReference>
<sequence>MTAFKPNRCGIIAALDTPDPAQALGWAESVAPHVGLVKVGLELFCAAGPGVVRQIAQHRPVFLDLKFHDIPNTVAGAVRSVCAVGDAPGPAMLTLHGGGGAPMIEAARRAAEEAAGPRRPAILAVTVLTSFTAAQLADTGVSGGPAQQVLRLARLALSAGADGLVCSPHEVSLIRDAFGESPLLVVPGVRPAGSDKGDQARVATPEDTAAAGADWLVIGRPITASASPAQAAAAIAASLAG</sequence>
<comment type="subunit">
    <text evidence="7">Homodimer.</text>
</comment>
<comment type="function">
    <text evidence="1 7">Catalyzes the decarboxylation of orotidine 5'-monophosphate (OMP) to uridine 5'-monophosphate (UMP).</text>
</comment>
<dbReference type="RefSeq" id="WP_187785098.1">
    <property type="nucleotide sequence ID" value="NZ_JACTVA010000024.1"/>
</dbReference>
<comment type="catalytic activity">
    <reaction evidence="6 7 8">
        <text>orotidine 5'-phosphate + H(+) = UMP + CO2</text>
        <dbReference type="Rhea" id="RHEA:11596"/>
        <dbReference type="ChEBI" id="CHEBI:15378"/>
        <dbReference type="ChEBI" id="CHEBI:16526"/>
        <dbReference type="ChEBI" id="CHEBI:57538"/>
        <dbReference type="ChEBI" id="CHEBI:57865"/>
        <dbReference type="EC" id="4.1.1.23"/>
    </reaction>
</comment>
<dbReference type="CDD" id="cd04725">
    <property type="entry name" value="OMP_decarboxylase_like"/>
    <property type="match status" value="1"/>
</dbReference>
<feature type="binding site" evidence="7">
    <location>
        <position position="190"/>
    </location>
    <ligand>
        <name>substrate</name>
    </ligand>
</feature>
<comment type="similarity">
    <text evidence="7">Belongs to the OMP decarboxylase family. Type 1 subfamily.</text>
</comment>
<dbReference type="GO" id="GO:0004590">
    <property type="term" value="F:orotidine-5'-phosphate decarboxylase activity"/>
    <property type="evidence" value="ECO:0007669"/>
    <property type="project" value="UniProtKB-EC"/>
</dbReference>
<feature type="active site" description="Proton donor" evidence="7">
    <location>
        <position position="66"/>
    </location>
</feature>
<dbReference type="Proteomes" id="UP000626026">
    <property type="component" value="Unassembled WGS sequence"/>
</dbReference>
<dbReference type="EMBL" id="JACTVA010000024">
    <property type="protein sequence ID" value="MBC9207933.1"/>
    <property type="molecule type" value="Genomic_DNA"/>
</dbReference>
<feature type="binding site" evidence="7">
    <location>
        <position position="129"/>
    </location>
    <ligand>
        <name>substrate</name>
    </ligand>
</feature>
<dbReference type="SUPFAM" id="SSF51366">
    <property type="entry name" value="Ribulose-phoshate binding barrel"/>
    <property type="match status" value="1"/>
</dbReference>
<feature type="binding site" evidence="7">
    <location>
        <position position="38"/>
    </location>
    <ligand>
        <name>substrate</name>
    </ligand>
</feature>
<comment type="caution">
    <text evidence="10">The sequence shown here is derived from an EMBL/GenBank/DDBJ whole genome shotgun (WGS) entry which is preliminary data.</text>
</comment>
<dbReference type="Pfam" id="PF00215">
    <property type="entry name" value="OMPdecase"/>
    <property type="match status" value="1"/>
</dbReference>
<feature type="binding site" evidence="7">
    <location>
        <begin position="64"/>
        <end position="73"/>
    </location>
    <ligand>
        <name>substrate</name>
    </ligand>
</feature>
<feature type="binding site" evidence="7">
    <location>
        <position position="16"/>
    </location>
    <ligand>
        <name>substrate</name>
    </ligand>
</feature>
<keyword evidence="5 7" id="KW-0456">Lyase</keyword>
<dbReference type="InterPro" id="IPR018089">
    <property type="entry name" value="OMPdecase_AS"/>
</dbReference>
<evidence type="ECO:0000313" key="11">
    <source>
        <dbReference type="Proteomes" id="UP000626026"/>
    </source>
</evidence>
<evidence type="ECO:0000259" key="9">
    <source>
        <dbReference type="SMART" id="SM00934"/>
    </source>
</evidence>
<dbReference type="InterPro" id="IPR013785">
    <property type="entry name" value="Aldolase_TIM"/>
</dbReference>
<protein>
    <recommendedName>
        <fullName evidence="7">Orotidine 5'-phosphate decarboxylase</fullName>
        <ecNumber evidence="7">4.1.1.23</ecNumber>
    </recommendedName>
    <alternativeName>
        <fullName evidence="7">OMP decarboxylase</fullName>
        <shortName evidence="7">OMPDCase</shortName>
        <shortName evidence="7">OMPdecase</shortName>
    </alternativeName>
</protein>
<name>A0ABR7RNE0_9PROT</name>
<accession>A0ABR7RNE0</accession>
<dbReference type="PANTHER" id="PTHR32119">
    <property type="entry name" value="OROTIDINE 5'-PHOSPHATE DECARBOXYLASE"/>
    <property type="match status" value="1"/>
</dbReference>
<organism evidence="10 11">
    <name type="scientific">Teichococcus aerophilus</name>
    <dbReference type="NCBI Taxonomy" id="1224513"/>
    <lineage>
        <taxon>Bacteria</taxon>
        <taxon>Pseudomonadati</taxon>
        <taxon>Pseudomonadota</taxon>
        <taxon>Alphaproteobacteria</taxon>
        <taxon>Acetobacterales</taxon>
        <taxon>Roseomonadaceae</taxon>
        <taxon>Roseomonas</taxon>
    </lineage>
</organism>
<evidence type="ECO:0000256" key="5">
    <source>
        <dbReference type="ARBA" id="ARBA00023239"/>
    </source>
</evidence>
<evidence type="ECO:0000256" key="8">
    <source>
        <dbReference type="RuleBase" id="RU000512"/>
    </source>
</evidence>
<dbReference type="SMART" id="SM00934">
    <property type="entry name" value="OMPdecase"/>
    <property type="match status" value="1"/>
</dbReference>
<feature type="domain" description="Orotidine 5'-phosphate decarboxylase" evidence="9">
    <location>
        <begin position="10"/>
        <end position="235"/>
    </location>
</feature>
<comment type="pathway">
    <text evidence="2 7 8">Pyrimidine metabolism; UMP biosynthesis via de novo pathway; UMP from orotate: step 2/2.</text>
</comment>
<evidence type="ECO:0000256" key="1">
    <source>
        <dbReference type="ARBA" id="ARBA00002356"/>
    </source>
</evidence>
<dbReference type="NCBIfam" id="TIGR01740">
    <property type="entry name" value="pyrF"/>
    <property type="match status" value="1"/>
</dbReference>
<feature type="binding site" evidence="7">
    <location>
        <position position="219"/>
    </location>
    <ligand>
        <name>substrate</name>
    </ligand>
</feature>
<evidence type="ECO:0000256" key="6">
    <source>
        <dbReference type="ARBA" id="ARBA00049157"/>
    </source>
</evidence>
<evidence type="ECO:0000256" key="7">
    <source>
        <dbReference type="HAMAP-Rule" id="MF_01200"/>
    </source>
</evidence>
<dbReference type="PROSITE" id="PS00156">
    <property type="entry name" value="OMPDECASE"/>
    <property type="match status" value="1"/>
</dbReference>
<dbReference type="HAMAP" id="MF_01200_B">
    <property type="entry name" value="OMPdecase_type1_B"/>
    <property type="match status" value="1"/>
</dbReference>
<reference evidence="10 11" key="1">
    <citation type="journal article" date="2013" name="Int. J. Syst. Evol. Microbiol.">
        <title>Roseomonas aerophila sp. nov., isolated from air.</title>
        <authorList>
            <person name="Kim S.J."/>
            <person name="Weon H.Y."/>
            <person name="Ahn J.H."/>
            <person name="Hong S.B."/>
            <person name="Seok S.J."/>
            <person name="Whang K.S."/>
            <person name="Kwon S.W."/>
        </authorList>
    </citation>
    <scope>NUCLEOTIDE SEQUENCE [LARGE SCALE GENOMIC DNA]</scope>
    <source>
        <strain evidence="10 11">NBRC 108923</strain>
    </source>
</reference>
<dbReference type="Gene3D" id="3.20.20.70">
    <property type="entry name" value="Aldolase class I"/>
    <property type="match status" value="1"/>
</dbReference>
<feature type="binding site" evidence="7">
    <location>
        <position position="220"/>
    </location>
    <ligand>
        <name>substrate</name>
    </ligand>
</feature>
<gene>
    <name evidence="7 10" type="primary">pyrF</name>
    <name evidence="10" type="ORF">IBL26_13895</name>
</gene>
<keyword evidence="4 7" id="KW-0665">Pyrimidine biosynthesis</keyword>
<feature type="binding site" evidence="7">
    <location>
        <position position="199"/>
    </location>
    <ligand>
        <name>substrate</name>
    </ligand>
</feature>
<dbReference type="InterPro" id="IPR001754">
    <property type="entry name" value="OMPdeCOase_dom"/>
</dbReference>
<keyword evidence="11" id="KW-1185">Reference proteome</keyword>
<dbReference type="InterPro" id="IPR014732">
    <property type="entry name" value="OMPdecase"/>
</dbReference>
<dbReference type="InterPro" id="IPR011060">
    <property type="entry name" value="RibuloseP-bd_barrel"/>
</dbReference>
<evidence type="ECO:0000313" key="10">
    <source>
        <dbReference type="EMBL" id="MBC9207933.1"/>
    </source>
</evidence>
<keyword evidence="3 7" id="KW-0210">Decarboxylase</keyword>
<dbReference type="InterPro" id="IPR047596">
    <property type="entry name" value="OMPdecase_bac"/>
</dbReference>